<evidence type="ECO:0000313" key="3">
    <source>
        <dbReference type="Proteomes" id="UP000541444"/>
    </source>
</evidence>
<dbReference type="GO" id="GO:0006508">
    <property type="term" value="P:proteolysis"/>
    <property type="evidence" value="ECO:0007669"/>
    <property type="project" value="InterPro"/>
</dbReference>
<accession>A0A7J7L9X7</accession>
<gene>
    <name evidence="2" type="ORF">GIB67_022739</name>
</gene>
<organism evidence="2 3">
    <name type="scientific">Kingdonia uniflora</name>
    <dbReference type="NCBI Taxonomy" id="39325"/>
    <lineage>
        <taxon>Eukaryota</taxon>
        <taxon>Viridiplantae</taxon>
        <taxon>Streptophyta</taxon>
        <taxon>Embryophyta</taxon>
        <taxon>Tracheophyta</taxon>
        <taxon>Spermatophyta</taxon>
        <taxon>Magnoliopsida</taxon>
        <taxon>Ranunculales</taxon>
        <taxon>Circaeasteraceae</taxon>
        <taxon>Kingdonia</taxon>
    </lineage>
</organism>
<dbReference type="InterPro" id="IPR000668">
    <property type="entry name" value="Peptidase_C1A_C"/>
</dbReference>
<protein>
    <recommendedName>
        <fullName evidence="1">Peptidase C1A papain C-terminal domain-containing protein</fullName>
    </recommendedName>
</protein>
<dbReference type="Pfam" id="PF00112">
    <property type="entry name" value="Peptidase_C1"/>
    <property type="match status" value="1"/>
</dbReference>
<name>A0A7J7L9X7_9MAGN</name>
<dbReference type="InterPro" id="IPR038765">
    <property type="entry name" value="Papain-like_cys_pep_sf"/>
</dbReference>
<dbReference type="Proteomes" id="UP000541444">
    <property type="component" value="Unassembled WGS sequence"/>
</dbReference>
<dbReference type="SUPFAM" id="SSF54001">
    <property type="entry name" value="Cysteine proteinases"/>
    <property type="match status" value="1"/>
</dbReference>
<dbReference type="SMART" id="SM00645">
    <property type="entry name" value="Pept_C1"/>
    <property type="match status" value="1"/>
</dbReference>
<sequence>MKCPSEYITIVFEELNKSISFYYGQKSANEYTSLVPTDYAVFCDFYTWQLVLSRIHNFSHEVLSGREWKPTKQLTLRLCSSGLRSVDFTEPLTHPGCLSIQLGLEKERCCYTHQGPRPMWIVLGVFSRRGNQGIAQFTTGKLISLSEQELVDYDTSGVDQADGTCDAKKTSSPAAKITGYEIVPANSEKALLKAVANQPIVVSIDVAGSAFQFYSSGVFNGECIRN</sequence>
<dbReference type="Gene3D" id="3.90.70.10">
    <property type="entry name" value="Cysteine proteinases"/>
    <property type="match status" value="1"/>
</dbReference>
<keyword evidence="3" id="KW-1185">Reference proteome</keyword>
<comment type="caution">
    <text evidence="2">The sequence shown here is derived from an EMBL/GenBank/DDBJ whole genome shotgun (WGS) entry which is preliminary data.</text>
</comment>
<dbReference type="OrthoDB" id="10253408at2759"/>
<dbReference type="GO" id="GO:0008234">
    <property type="term" value="F:cysteine-type peptidase activity"/>
    <property type="evidence" value="ECO:0007669"/>
    <property type="project" value="InterPro"/>
</dbReference>
<evidence type="ECO:0000313" key="2">
    <source>
        <dbReference type="EMBL" id="KAF6139456.1"/>
    </source>
</evidence>
<evidence type="ECO:0000259" key="1">
    <source>
        <dbReference type="SMART" id="SM00645"/>
    </source>
</evidence>
<feature type="domain" description="Peptidase C1A papain C-terminal" evidence="1">
    <location>
        <begin position="117"/>
        <end position="226"/>
    </location>
</feature>
<reference evidence="2 3" key="1">
    <citation type="journal article" date="2020" name="IScience">
        <title>Genome Sequencing of the Endangered Kingdonia uniflora (Circaeasteraceae, Ranunculales) Reveals Potential Mechanisms of Evolutionary Specialization.</title>
        <authorList>
            <person name="Sun Y."/>
            <person name="Deng T."/>
            <person name="Zhang A."/>
            <person name="Moore M.J."/>
            <person name="Landis J.B."/>
            <person name="Lin N."/>
            <person name="Zhang H."/>
            <person name="Zhang X."/>
            <person name="Huang J."/>
            <person name="Zhang X."/>
            <person name="Sun H."/>
            <person name="Wang H."/>
        </authorList>
    </citation>
    <scope>NUCLEOTIDE SEQUENCE [LARGE SCALE GENOMIC DNA]</scope>
    <source>
        <strain evidence="2">TB1705</strain>
        <tissue evidence="2">Leaf</tissue>
    </source>
</reference>
<proteinExistence type="predicted"/>
<dbReference type="EMBL" id="JACGCM010002491">
    <property type="protein sequence ID" value="KAF6139456.1"/>
    <property type="molecule type" value="Genomic_DNA"/>
</dbReference>
<dbReference type="AlphaFoldDB" id="A0A7J7L9X7"/>